<proteinExistence type="predicted"/>
<gene>
    <name evidence="1" type="ORF">TNIN_172021</name>
</gene>
<keyword evidence="2" id="KW-1185">Reference proteome</keyword>
<dbReference type="AlphaFoldDB" id="A0A8X6X213"/>
<organism evidence="1 2">
    <name type="scientific">Trichonephila inaurata madagascariensis</name>
    <dbReference type="NCBI Taxonomy" id="2747483"/>
    <lineage>
        <taxon>Eukaryota</taxon>
        <taxon>Metazoa</taxon>
        <taxon>Ecdysozoa</taxon>
        <taxon>Arthropoda</taxon>
        <taxon>Chelicerata</taxon>
        <taxon>Arachnida</taxon>
        <taxon>Araneae</taxon>
        <taxon>Araneomorphae</taxon>
        <taxon>Entelegynae</taxon>
        <taxon>Araneoidea</taxon>
        <taxon>Nephilidae</taxon>
        <taxon>Trichonephila</taxon>
        <taxon>Trichonephila inaurata</taxon>
    </lineage>
</organism>
<name>A0A8X6X213_9ARAC</name>
<accession>A0A8X6X213</accession>
<dbReference type="Proteomes" id="UP000886998">
    <property type="component" value="Unassembled WGS sequence"/>
</dbReference>
<protein>
    <submittedName>
        <fullName evidence="1">Uncharacterized protein</fullName>
    </submittedName>
</protein>
<dbReference type="EMBL" id="BMAV01004910">
    <property type="protein sequence ID" value="GFY45547.1"/>
    <property type="molecule type" value="Genomic_DNA"/>
</dbReference>
<evidence type="ECO:0000313" key="2">
    <source>
        <dbReference type="Proteomes" id="UP000886998"/>
    </source>
</evidence>
<comment type="caution">
    <text evidence="1">The sequence shown here is derived from an EMBL/GenBank/DDBJ whole genome shotgun (WGS) entry which is preliminary data.</text>
</comment>
<reference evidence="1" key="1">
    <citation type="submission" date="2020-08" db="EMBL/GenBank/DDBJ databases">
        <title>Multicomponent nature underlies the extraordinary mechanical properties of spider dragline silk.</title>
        <authorList>
            <person name="Kono N."/>
            <person name="Nakamura H."/>
            <person name="Mori M."/>
            <person name="Yoshida Y."/>
            <person name="Ohtoshi R."/>
            <person name="Malay A.D."/>
            <person name="Moran D.A.P."/>
            <person name="Tomita M."/>
            <person name="Numata K."/>
            <person name="Arakawa K."/>
        </authorList>
    </citation>
    <scope>NUCLEOTIDE SEQUENCE</scope>
</reference>
<evidence type="ECO:0000313" key="1">
    <source>
        <dbReference type="EMBL" id="GFY45547.1"/>
    </source>
</evidence>
<sequence>MQNLSPGCKLTHFATACSPLPNGKREKKKITLCFIEGIPKIKLENCALRGSRITLRERNIREGRVRVKKKVKETPSNCLKNPILGKKNKKDIGRDYFTNSRKEELTALPQLFLRRKDGVGVSKLP</sequence>